<name>A0ABM5KKM3_DIAVI</name>
<evidence type="ECO:0000256" key="1">
    <source>
        <dbReference type="ARBA" id="ARBA00004141"/>
    </source>
</evidence>
<evidence type="ECO:0000313" key="9">
    <source>
        <dbReference type="Proteomes" id="UP001652700"/>
    </source>
</evidence>
<evidence type="ECO:0000256" key="4">
    <source>
        <dbReference type="ARBA" id="ARBA00023136"/>
    </source>
</evidence>
<organism evidence="8 9">
    <name type="scientific">Diabrotica virgifera virgifera</name>
    <name type="common">western corn rootworm</name>
    <dbReference type="NCBI Taxonomy" id="50390"/>
    <lineage>
        <taxon>Eukaryota</taxon>
        <taxon>Metazoa</taxon>
        <taxon>Ecdysozoa</taxon>
        <taxon>Arthropoda</taxon>
        <taxon>Hexapoda</taxon>
        <taxon>Insecta</taxon>
        <taxon>Pterygota</taxon>
        <taxon>Neoptera</taxon>
        <taxon>Endopterygota</taxon>
        <taxon>Coleoptera</taxon>
        <taxon>Polyphaga</taxon>
        <taxon>Cucujiformia</taxon>
        <taxon>Chrysomeloidea</taxon>
        <taxon>Chrysomelidae</taxon>
        <taxon>Galerucinae</taxon>
        <taxon>Diabroticina</taxon>
        <taxon>Diabroticites</taxon>
        <taxon>Diabrotica</taxon>
    </lineage>
</organism>
<feature type="domain" description="G-protein coupled receptors family 2 profile 2" evidence="7">
    <location>
        <begin position="111"/>
        <end position="363"/>
    </location>
</feature>
<dbReference type="RefSeq" id="XP_050510748.1">
    <property type="nucleotide sequence ID" value="XM_050654791.1"/>
</dbReference>
<feature type="transmembrane region" description="Helical" evidence="5">
    <location>
        <begin position="268"/>
        <end position="290"/>
    </location>
</feature>
<feature type="transmembrane region" description="Helical" evidence="5">
    <location>
        <begin position="178"/>
        <end position="197"/>
    </location>
</feature>
<dbReference type="Gene3D" id="1.20.1070.10">
    <property type="entry name" value="Rhodopsin 7-helix transmembrane proteins"/>
    <property type="match status" value="1"/>
</dbReference>
<dbReference type="GeneID" id="126887342"/>
<dbReference type="InterPro" id="IPR017981">
    <property type="entry name" value="GPCR_2-like_7TM"/>
</dbReference>
<dbReference type="RefSeq" id="XP_050510750.1">
    <property type="nucleotide sequence ID" value="XM_050654793.1"/>
</dbReference>
<protein>
    <recommendedName>
        <fullName evidence="7">G-protein coupled receptors family 2 profile 2 domain-containing protein</fullName>
    </recommendedName>
</protein>
<keyword evidence="6" id="KW-0732">Signal</keyword>
<evidence type="ECO:0000259" key="7">
    <source>
        <dbReference type="PROSITE" id="PS50261"/>
    </source>
</evidence>
<evidence type="ECO:0000256" key="3">
    <source>
        <dbReference type="ARBA" id="ARBA00022989"/>
    </source>
</evidence>
<dbReference type="PANTHER" id="PTHR47154">
    <property type="entry name" value="G-PROTEIN COUPLED RECEPTOR MTH-RELATED"/>
    <property type="match status" value="1"/>
</dbReference>
<feature type="transmembrane region" description="Helical" evidence="5">
    <location>
        <begin position="311"/>
        <end position="332"/>
    </location>
</feature>
<dbReference type="EnsemblMetazoa" id="XM_050654793.1">
    <property type="protein sequence ID" value="XP_050510750.1"/>
    <property type="gene ID" value="LOC126887342"/>
</dbReference>
<feature type="transmembrane region" description="Helical" evidence="5">
    <location>
        <begin position="120"/>
        <end position="140"/>
    </location>
</feature>
<dbReference type="SUPFAM" id="SSF81321">
    <property type="entry name" value="Family A G protein-coupled receptor-like"/>
    <property type="match status" value="1"/>
</dbReference>
<keyword evidence="9" id="KW-1185">Reference proteome</keyword>
<proteinExistence type="predicted"/>
<dbReference type="InterPro" id="IPR000832">
    <property type="entry name" value="GPCR_2_secretin-like"/>
</dbReference>
<evidence type="ECO:0000256" key="5">
    <source>
        <dbReference type="SAM" id="Phobius"/>
    </source>
</evidence>
<evidence type="ECO:0000256" key="2">
    <source>
        <dbReference type="ARBA" id="ARBA00022692"/>
    </source>
</evidence>
<feature type="signal peptide" evidence="6">
    <location>
        <begin position="1"/>
        <end position="19"/>
    </location>
</feature>
<feature type="chain" id="PRO_5045028495" description="G-protein coupled receptors family 2 profile 2 domain-containing protein" evidence="6">
    <location>
        <begin position="20"/>
        <end position="413"/>
    </location>
</feature>
<sequence>MMSKILFVLIIAHVGLIHAISMCCNGPNQLAPGHNCSDGAKMMALNCEDSYILRVSDETIKFSHDSEGNLILDDKDVVPVGEYCRTTLMSKKLEVYIVCATDVDDDVDIKARTITTVFELISIFFILLTVVIYLLVPYSLHIQDACILHSITALAIAYLTLCIINLSEHLEDAPCHFLAYLLYFSFLYSFFWLNVLCFHIWNEVVKPKWLANVKRWKLLYHIYGIGAPVLAVCWLLIMHYGHPAGLSTIHPGIGISRCWFKTVRESNIYFNGPVAVLLIINIEFFIWTAVQLWKSSKNCPKAVVNKFRLKLYVKLFFVMGITWIFEIISTIFENDAPKWLWIITDVLNAAQGVVIFLILVVFRKTIKRAFANRKIGTLRFPAQWKNEKDSECEELDEDISLSNCVTNKPGTIY</sequence>
<keyword evidence="3 5" id="KW-1133">Transmembrane helix</keyword>
<feature type="transmembrane region" description="Helical" evidence="5">
    <location>
        <begin position="147"/>
        <end position="166"/>
    </location>
</feature>
<accession>A0ABM5KKM3</accession>
<dbReference type="Proteomes" id="UP001652700">
    <property type="component" value="Unplaced"/>
</dbReference>
<reference evidence="8" key="1">
    <citation type="submission" date="2025-05" db="UniProtKB">
        <authorList>
            <consortium name="EnsemblMetazoa"/>
        </authorList>
    </citation>
    <scope>IDENTIFICATION</scope>
</reference>
<dbReference type="EnsemblMetazoa" id="XM_050654790.1">
    <property type="protein sequence ID" value="XP_050510747.1"/>
    <property type="gene ID" value="LOC126887342"/>
</dbReference>
<dbReference type="EnsemblMetazoa" id="XM_050654791.1">
    <property type="protein sequence ID" value="XP_050510748.1"/>
    <property type="gene ID" value="LOC126887342"/>
</dbReference>
<dbReference type="RefSeq" id="XP_050510749.1">
    <property type="nucleotide sequence ID" value="XM_050654792.1"/>
</dbReference>
<dbReference type="EnsemblMetazoa" id="XM_050654792.1">
    <property type="protein sequence ID" value="XP_050510749.1"/>
    <property type="gene ID" value="LOC126887342"/>
</dbReference>
<dbReference type="PROSITE" id="PS50261">
    <property type="entry name" value="G_PROTEIN_RECEP_F2_4"/>
    <property type="match status" value="1"/>
</dbReference>
<keyword evidence="4 5" id="KW-0472">Membrane</keyword>
<dbReference type="InterPro" id="IPR051384">
    <property type="entry name" value="Mth_GPCR"/>
</dbReference>
<dbReference type="CDD" id="cd15039">
    <property type="entry name" value="7tmB3_Methuselah-like"/>
    <property type="match status" value="1"/>
</dbReference>
<feature type="transmembrane region" description="Helical" evidence="5">
    <location>
        <begin position="338"/>
        <end position="362"/>
    </location>
</feature>
<keyword evidence="2 5" id="KW-0812">Transmembrane</keyword>
<evidence type="ECO:0000313" key="8">
    <source>
        <dbReference type="EnsemblMetazoa" id="XP_050510749.1"/>
    </source>
</evidence>
<dbReference type="PANTHER" id="PTHR47154:SF2">
    <property type="entry name" value="G-PROTEIN COUPLED RECEPTOR MTH-RELATED"/>
    <property type="match status" value="1"/>
</dbReference>
<dbReference type="Pfam" id="PF00002">
    <property type="entry name" value="7tm_2"/>
    <property type="match status" value="1"/>
</dbReference>
<comment type="subcellular location">
    <subcellularLocation>
        <location evidence="1">Membrane</location>
        <topology evidence="1">Multi-pass membrane protein</topology>
    </subcellularLocation>
</comment>
<dbReference type="RefSeq" id="XP_050510747.1">
    <property type="nucleotide sequence ID" value="XM_050654790.1"/>
</dbReference>
<feature type="transmembrane region" description="Helical" evidence="5">
    <location>
        <begin position="218"/>
        <end position="237"/>
    </location>
</feature>
<evidence type="ECO:0000256" key="6">
    <source>
        <dbReference type="SAM" id="SignalP"/>
    </source>
</evidence>